<feature type="chain" id="PRO_5038871672" evidence="1">
    <location>
        <begin position="24"/>
        <end position="40"/>
    </location>
</feature>
<feature type="signal peptide" evidence="1">
    <location>
        <begin position="1"/>
        <end position="23"/>
    </location>
</feature>
<keyword evidence="1" id="KW-0732">Signal</keyword>
<accession>A0A0C1LX23</accession>
<reference evidence="2 3" key="1">
    <citation type="submission" date="2014-06" db="EMBL/GenBank/DDBJ databases">
        <title>Functional and comparative genomic analyses of the Drosophila gut microbiota identify candidate symbiosis factors.</title>
        <authorList>
            <person name="Newell P.D."/>
            <person name="Chaston J.M."/>
            <person name="Douglas A.E."/>
        </authorList>
    </citation>
    <scope>NUCLEOTIDE SEQUENCE [LARGE SCALE GENOMIC DNA]</scope>
    <source>
        <strain evidence="2 3">DmCS_002</strain>
    </source>
</reference>
<name>A0A0C1LX23_9LACO</name>
<comment type="caution">
    <text evidence="2">The sequence shown here is derived from an EMBL/GenBank/DDBJ whole genome shotgun (WGS) entry which is preliminary data.</text>
</comment>
<dbReference type="Proteomes" id="UP000031397">
    <property type="component" value="Unassembled WGS sequence"/>
</dbReference>
<dbReference type="RefSeq" id="WP_259739964.1">
    <property type="nucleotide sequence ID" value="NZ_JOJZ01000024.1"/>
</dbReference>
<protein>
    <submittedName>
        <fullName evidence="2">Uncharacterized protein</fullName>
    </submittedName>
</protein>
<dbReference type="GeneID" id="75686868"/>
<proteinExistence type="predicted"/>
<evidence type="ECO:0000313" key="2">
    <source>
        <dbReference type="EMBL" id="KID41165.1"/>
    </source>
</evidence>
<dbReference type="EMBL" id="JOJZ01000024">
    <property type="protein sequence ID" value="KID41165.1"/>
    <property type="molecule type" value="Genomic_DNA"/>
</dbReference>
<dbReference type="PATRIC" id="fig|1614.7.peg.1250"/>
<dbReference type="AlphaFoldDB" id="A0A0C1LX23"/>
<gene>
    <name evidence="2" type="ORF">LfDm3_1311</name>
</gene>
<keyword evidence="3" id="KW-1185">Reference proteome</keyword>
<evidence type="ECO:0000256" key="1">
    <source>
        <dbReference type="SAM" id="SignalP"/>
    </source>
</evidence>
<sequence>MKNKMKILLTSVASVLVAGSMVAGIVAKKRDNEKKRASKK</sequence>
<evidence type="ECO:0000313" key="3">
    <source>
        <dbReference type="Proteomes" id="UP000031397"/>
    </source>
</evidence>
<organism evidence="2 3">
    <name type="scientific">Fructilactobacillus fructivorans</name>
    <dbReference type="NCBI Taxonomy" id="1614"/>
    <lineage>
        <taxon>Bacteria</taxon>
        <taxon>Bacillati</taxon>
        <taxon>Bacillota</taxon>
        <taxon>Bacilli</taxon>
        <taxon>Lactobacillales</taxon>
        <taxon>Lactobacillaceae</taxon>
        <taxon>Fructilactobacillus</taxon>
    </lineage>
</organism>